<dbReference type="Gene3D" id="3.40.525.10">
    <property type="entry name" value="CRAL-TRIO lipid binding domain"/>
    <property type="match status" value="1"/>
</dbReference>
<dbReference type="InterPro" id="IPR001251">
    <property type="entry name" value="CRAL-TRIO_dom"/>
</dbReference>
<proteinExistence type="predicted"/>
<dbReference type="Proteomes" id="UP000828390">
    <property type="component" value="Unassembled WGS sequence"/>
</dbReference>
<organism evidence="4 5">
    <name type="scientific">Dreissena polymorpha</name>
    <name type="common">Zebra mussel</name>
    <name type="synonym">Mytilus polymorpha</name>
    <dbReference type="NCBI Taxonomy" id="45954"/>
    <lineage>
        <taxon>Eukaryota</taxon>
        <taxon>Metazoa</taxon>
        <taxon>Spiralia</taxon>
        <taxon>Lophotrochozoa</taxon>
        <taxon>Mollusca</taxon>
        <taxon>Bivalvia</taxon>
        <taxon>Autobranchia</taxon>
        <taxon>Heteroconchia</taxon>
        <taxon>Euheterodonta</taxon>
        <taxon>Imparidentia</taxon>
        <taxon>Neoheterodontei</taxon>
        <taxon>Myida</taxon>
        <taxon>Dreissenoidea</taxon>
        <taxon>Dreissenidae</taxon>
        <taxon>Dreissena</taxon>
    </lineage>
</organism>
<dbReference type="InterPro" id="IPR008936">
    <property type="entry name" value="Rho_GTPase_activation_prot"/>
</dbReference>
<gene>
    <name evidence="4" type="ORF">DPMN_040948</name>
</gene>
<dbReference type="CDD" id="cd00170">
    <property type="entry name" value="SEC14"/>
    <property type="match status" value="1"/>
</dbReference>
<evidence type="ECO:0000313" key="4">
    <source>
        <dbReference type="EMBL" id="KAH3734509.1"/>
    </source>
</evidence>
<dbReference type="AlphaFoldDB" id="A0A9D4CYK0"/>
<dbReference type="EMBL" id="JAIWYP010000011">
    <property type="protein sequence ID" value="KAH3734509.1"/>
    <property type="molecule type" value="Genomic_DNA"/>
</dbReference>
<dbReference type="GO" id="GO:2001136">
    <property type="term" value="P:negative regulation of endocytic recycling"/>
    <property type="evidence" value="ECO:0007669"/>
    <property type="project" value="TreeGrafter"/>
</dbReference>
<dbReference type="InterPro" id="IPR000198">
    <property type="entry name" value="RhoGAP_dom"/>
</dbReference>
<feature type="domain" description="Rho-GAP" evidence="3">
    <location>
        <begin position="297"/>
        <end position="482"/>
    </location>
</feature>
<dbReference type="PANTHER" id="PTHR45808">
    <property type="entry name" value="RHO GTPASE-ACTIVATING PROTEIN 68F"/>
    <property type="match status" value="1"/>
</dbReference>
<feature type="domain" description="CRAL-TRIO" evidence="2">
    <location>
        <begin position="115"/>
        <end position="270"/>
    </location>
</feature>
<evidence type="ECO:0000313" key="5">
    <source>
        <dbReference type="Proteomes" id="UP000828390"/>
    </source>
</evidence>
<reference evidence="4" key="1">
    <citation type="journal article" date="2019" name="bioRxiv">
        <title>The Genome of the Zebra Mussel, Dreissena polymorpha: A Resource for Invasive Species Research.</title>
        <authorList>
            <person name="McCartney M.A."/>
            <person name="Auch B."/>
            <person name="Kono T."/>
            <person name="Mallez S."/>
            <person name="Zhang Y."/>
            <person name="Obille A."/>
            <person name="Becker A."/>
            <person name="Abrahante J.E."/>
            <person name="Garbe J."/>
            <person name="Badalamenti J.P."/>
            <person name="Herman A."/>
            <person name="Mangelson H."/>
            <person name="Liachko I."/>
            <person name="Sullivan S."/>
            <person name="Sone E.D."/>
            <person name="Koren S."/>
            <person name="Silverstein K.A.T."/>
            <person name="Beckman K.B."/>
            <person name="Gohl D.M."/>
        </authorList>
    </citation>
    <scope>NUCLEOTIDE SEQUENCE</scope>
    <source>
        <strain evidence="4">Duluth1</strain>
        <tissue evidence="4">Whole animal</tissue>
    </source>
</reference>
<dbReference type="GO" id="GO:0007264">
    <property type="term" value="P:small GTPase-mediated signal transduction"/>
    <property type="evidence" value="ECO:0007669"/>
    <property type="project" value="TreeGrafter"/>
</dbReference>
<dbReference type="Pfam" id="PF13716">
    <property type="entry name" value="CRAL_TRIO_2"/>
    <property type="match status" value="1"/>
</dbReference>
<dbReference type="SMART" id="SM00324">
    <property type="entry name" value="RhoGAP"/>
    <property type="match status" value="1"/>
</dbReference>
<dbReference type="SUPFAM" id="SSF52087">
    <property type="entry name" value="CRAL/TRIO domain"/>
    <property type="match status" value="1"/>
</dbReference>
<dbReference type="SMART" id="SM00516">
    <property type="entry name" value="SEC14"/>
    <property type="match status" value="1"/>
</dbReference>
<evidence type="ECO:0000259" key="2">
    <source>
        <dbReference type="PROSITE" id="PS50191"/>
    </source>
</evidence>
<protein>
    <recommendedName>
        <fullName evidence="6">Rho GTPase-activating protein 1</fullName>
    </recommendedName>
</protein>
<dbReference type="InterPro" id="IPR036865">
    <property type="entry name" value="CRAL-TRIO_dom_sf"/>
</dbReference>
<dbReference type="Gene3D" id="1.10.555.10">
    <property type="entry name" value="Rho GTPase activation protein"/>
    <property type="match status" value="1"/>
</dbReference>
<feature type="compositionally biased region" description="Polar residues" evidence="1">
    <location>
        <begin position="1"/>
        <end position="12"/>
    </location>
</feature>
<sequence length="487" mass="55304">MAQNDHPTSLEYQDSFDGSLVNTPVSDFQDPELEFDEDGLALAAKEGESIQNGSHDYGAPVLNWDIGAELSRNHAEGSSPFRGGGSITPDGLIEEDYEEEIGRPIDEELKEADGEYHDIARHGIIEVVGDDIYGRKVIVFSACKLPPKTELDHGRLLEFMKHTVDQYVEMDYVIVYFHHGLTSKNKPKLSWMVQVYRELDRKYKKNLKALYLVHPTNFIKILYSIFKPFISAKFGKKMMYVNYLHELKTYLHFDQLKVPAPVLKYDAKLVAAQKPAYPYTGEVQRNNSSLKTQQFGVTLSLIKANYGEVIPPAVKQTVEFLRGNALDSEGIFRRSANAATLKEVQTRLNNGEVINFEDYEDVTIAAVTLKTFLRELKEPILTFELYEPIVRLHGQDKDRQIIEAKRMLTEELPEDNYVVLKYILDLLVEVAAHSEKNRMTTVNLAICFGPNLIWPRGQVSLSALGHFNTFALLLLENFDTLFEADSG</sequence>
<evidence type="ECO:0008006" key="6">
    <source>
        <dbReference type="Google" id="ProtNLM"/>
    </source>
</evidence>
<accession>A0A9D4CYK0</accession>
<keyword evidence="5" id="KW-1185">Reference proteome</keyword>
<dbReference type="FunFam" id="3.40.525.10:FF:000007">
    <property type="entry name" value="rho GTPase-activating protein 1"/>
    <property type="match status" value="1"/>
</dbReference>
<dbReference type="PROSITE" id="PS50191">
    <property type="entry name" value="CRAL_TRIO"/>
    <property type="match status" value="1"/>
</dbReference>
<feature type="region of interest" description="Disordered" evidence="1">
    <location>
        <begin position="1"/>
        <end position="25"/>
    </location>
</feature>
<dbReference type="PANTHER" id="PTHR45808:SF2">
    <property type="entry name" value="RHO GTPASE-ACTIVATING PROTEIN 68F"/>
    <property type="match status" value="1"/>
</dbReference>
<reference evidence="4" key="2">
    <citation type="submission" date="2020-11" db="EMBL/GenBank/DDBJ databases">
        <authorList>
            <person name="McCartney M.A."/>
            <person name="Auch B."/>
            <person name="Kono T."/>
            <person name="Mallez S."/>
            <person name="Becker A."/>
            <person name="Gohl D.M."/>
            <person name="Silverstein K.A.T."/>
            <person name="Koren S."/>
            <person name="Bechman K.B."/>
            <person name="Herman A."/>
            <person name="Abrahante J.E."/>
            <person name="Garbe J."/>
        </authorList>
    </citation>
    <scope>NUCLEOTIDE SEQUENCE</scope>
    <source>
        <strain evidence="4">Duluth1</strain>
        <tissue evidence="4">Whole animal</tissue>
    </source>
</reference>
<evidence type="ECO:0000259" key="3">
    <source>
        <dbReference type="PROSITE" id="PS50238"/>
    </source>
</evidence>
<dbReference type="SUPFAM" id="SSF48350">
    <property type="entry name" value="GTPase activation domain, GAP"/>
    <property type="match status" value="1"/>
</dbReference>
<dbReference type="PROSITE" id="PS50238">
    <property type="entry name" value="RHOGAP"/>
    <property type="match status" value="1"/>
</dbReference>
<dbReference type="GO" id="GO:0005096">
    <property type="term" value="F:GTPase activator activity"/>
    <property type="evidence" value="ECO:0007669"/>
    <property type="project" value="TreeGrafter"/>
</dbReference>
<comment type="caution">
    <text evidence="4">The sequence shown here is derived from an EMBL/GenBank/DDBJ whole genome shotgun (WGS) entry which is preliminary data.</text>
</comment>
<dbReference type="GO" id="GO:0005737">
    <property type="term" value="C:cytoplasm"/>
    <property type="evidence" value="ECO:0007669"/>
    <property type="project" value="TreeGrafter"/>
</dbReference>
<dbReference type="Pfam" id="PF00620">
    <property type="entry name" value="RhoGAP"/>
    <property type="match status" value="1"/>
</dbReference>
<name>A0A9D4CYK0_DREPO</name>
<evidence type="ECO:0000256" key="1">
    <source>
        <dbReference type="SAM" id="MobiDB-lite"/>
    </source>
</evidence>